<dbReference type="InterPro" id="IPR042099">
    <property type="entry name" value="ANL_N_sf"/>
</dbReference>
<evidence type="ECO:0000256" key="2">
    <source>
        <dbReference type="ARBA" id="ARBA00022553"/>
    </source>
</evidence>
<dbReference type="SUPFAM" id="SSF52777">
    <property type="entry name" value="CoA-dependent acyltransferases"/>
    <property type="match status" value="1"/>
</dbReference>
<feature type="non-terminal residue" evidence="4">
    <location>
        <position position="598"/>
    </location>
</feature>
<dbReference type="Pfam" id="PF00501">
    <property type="entry name" value="AMP-binding"/>
    <property type="match status" value="1"/>
</dbReference>
<dbReference type="InterPro" id="IPR000873">
    <property type="entry name" value="AMP-dep_synth/lig_dom"/>
</dbReference>
<keyword evidence="1" id="KW-0596">Phosphopantetheine</keyword>
<dbReference type="PANTHER" id="PTHR44845">
    <property type="entry name" value="CARRIER DOMAIN-CONTAINING PROTEIN"/>
    <property type="match status" value="1"/>
</dbReference>
<accession>A0A8H8DHS6</accession>
<proteinExistence type="predicted"/>
<dbReference type="AlphaFoldDB" id="A0A8H8DHS6"/>
<evidence type="ECO:0000259" key="3">
    <source>
        <dbReference type="Pfam" id="PF00501"/>
    </source>
</evidence>
<keyword evidence="2" id="KW-0597">Phosphoprotein</keyword>
<dbReference type="InterPro" id="IPR020845">
    <property type="entry name" value="AMP-binding_CS"/>
</dbReference>
<comment type="caution">
    <text evidence="4">The sequence shown here is derived from an EMBL/GenBank/DDBJ whole genome shotgun (WGS) entry which is preliminary data.</text>
</comment>
<name>A0A8H8DHS6_9FUNG</name>
<sequence length="598" mass="65373">MVPSVPACDRPSPYIIVLAAFAILLHRHTGEEDVVVGTSSISGNPLVLRLRVTAEDTFQDVVRAVYKVRRAKFATEAEAREDEIPFSQILCLLSQQTGTKPYEDIPFRVRFFNRTDTTEDTLRQSSNAATDLTVFIDSTSTTARRLVPGLEVRVVYNQVLFTAQRIRHLLDQLLLLLRTACGTDATGSPLKVAAISLLTPRCRLVVPDPTADLHWDGWEGGIHDVFARNAKKYPSRVCVVDTPDVQRNGAANGTGSGCRGRIFTYKQINEASNVVAHRLLEGGLQREDVVMIYAHRGIELVVAIMGVLRSGGTFSVIGEWFYERLRLRGWPTIVFLPPDPAYPPARQQIYLSVARPRALIVIERAGTIDPSVQKYIQNELDVVTQIPSLRLADDGALYGGISPDSAAGDVLDCVKHLQDQEPEVVIGPDSIGTLSFTSGSTGVPKDNPSANLATKGVRGRHYSLTHFYPWLSCEFGLSEEDRFSMLSGIAHDPIQRDTCCGILSNPKDLCFASVFTPLFLGAQLHIPTSEDIGVAGALAAWIAARSLTVTHLTPAMGQLLSANASTQLPSLRTAFFVGDILTRRDCSRLQALAPNCTI</sequence>
<feature type="domain" description="AMP-dependent synthetase/ligase" evidence="3">
    <location>
        <begin position="226"/>
        <end position="595"/>
    </location>
</feature>
<dbReference type="Proteomes" id="UP000673691">
    <property type="component" value="Unassembled WGS sequence"/>
</dbReference>
<keyword evidence="5" id="KW-1185">Reference proteome</keyword>
<organism evidence="4 5">
    <name type="scientific">Olpidium bornovanus</name>
    <dbReference type="NCBI Taxonomy" id="278681"/>
    <lineage>
        <taxon>Eukaryota</taxon>
        <taxon>Fungi</taxon>
        <taxon>Fungi incertae sedis</taxon>
        <taxon>Olpidiomycota</taxon>
        <taxon>Olpidiomycotina</taxon>
        <taxon>Olpidiomycetes</taxon>
        <taxon>Olpidiales</taxon>
        <taxon>Olpidiaceae</taxon>
        <taxon>Olpidium</taxon>
    </lineage>
</organism>
<dbReference type="Gene3D" id="3.40.50.12780">
    <property type="entry name" value="N-terminal domain of ligase-like"/>
    <property type="match status" value="1"/>
</dbReference>
<dbReference type="SUPFAM" id="SSF56801">
    <property type="entry name" value="Acetyl-CoA synthetase-like"/>
    <property type="match status" value="1"/>
</dbReference>
<evidence type="ECO:0000313" key="5">
    <source>
        <dbReference type="Proteomes" id="UP000673691"/>
    </source>
</evidence>
<dbReference type="PROSITE" id="PS00455">
    <property type="entry name" value="AMP_BINDING"/>
    <property type="match status" value="1"/>
</dbReference>
<reference evidence="4 5" key="1">
    <citation type="journal article" name="Sci. Rep.">
        <title>Genome-scale phylogenetic analyses confirm Olpidium as the closest living zoosporic fungus to the non-flagellated, terrestrial fungi.</title>
        <authorList>
            <person name="Chang Y."/>
            <person name="Rochon D."/>
            <person name="Sekimoto S."/>
            <person name="Wang Y."/>
            <person name="Chovatia M."/>
            <person name="Sandor L."/>
            <person name="Salamov A."/>
            <person name="Grigoriev I.V."/>
            <person name="Stajich J.E."/>
            <person name="Spatafora J.W."/>
        </authorList>
    </citation>
    <scope>NUCLEOTIDE SEQUENCE [LARGE SCALE GENOMIC DNA]</scope>
    <source>
        <strain evidence="4">S191</strain>
    </source>
</reference>
<dbReference type="Gene3D" id="3.30.559.30">
    <property type="entry name" value="Nonribosomal peptide synthetase, condensation domain"/>
    <property type="match status" value="1"/>
</dbReference>
<gene>
    <name evidence="4" type="ORF">BJ554DRAFT_1003</name>
</gene>
<protein>
    <recommendedName>
        <fullName evidence="3">AMP-dependent synthetase/ligase domain-containing protein</fullName>
    </recommendedName>
</protein>
<dbReference type="PANTHER" id="PTHR44845:SF1">
    <property type="entry name" value="L-2-AMINOADIPATE REDUCTASE"/>
    <property type="match status" value="1"/>
</dbReference>
<evidence type="ECO:0000313" key="4">
    <source>
        <dbReference type="EMBL" id="KAG5458721.1"/>
    </source>
</evidence>
<evidence type="ECO:0000256" key="1">
    <source>
        <dbReference type="ARBA" id="ARBA00022450"/>
    </source>
</evidence>
<dbReference type="OrthoDB" id="329835at2759"/>
<dbReference type="EMBL" id="JAEFCI010008034">
    <property type="protein sequence ID" value="KAG5458721.1"/>
    <property type="molecule type" value="Genomic_DNA"/>
</dbReference>